<accession>A0A0M2Q1M5</accession>
<proteinExistence type="predicted"/>
<feature type="region of interest" description="Disordered" evidence="1">
    <location>
        <begin position="1"/>
        <end position="41"/>
    </location>
</feature>
<dbReference type="EMBL" id="AJTX02000003">
    <property type="protein sequence ID" value="KKJ00849.1"/>
    <property type="molecule type" value="Genomic_DNA"/>
</dbReference>
<gene>
    <name evidence="2" type="ORF">PROH_05155</name>
</gene>
<evidence type="ECO:0000313" key="2">
    <source>
        <dbReference type="EMBL" id="KKJ00849.1"/>
    </source>
</evidence>
<comment type="caution">
    <text evidence="2">The sequence shown here is derived from an EMBL/GenBank/DDBJ whole genome shotgun (WGS) entry which is preliminary data.</text>
</comment>
<reference evidence="2" key="1">
    <citation type="submission" date="2012-04" db="EMBL/GenBank/DDBJ databases">
        <authorList>
            <person name="Borisov I.G."/>
            <person name="Ivanikova N.V."/>
            <person name="Pinevich A.V."/>
        </authorList>
    </citation>
    <scope>NUCLEOTIDE SEQUENCE</scope>
    <source>
        <strain evidence="2">CALU 1027</strain>
    </source>
</reference>
<keyword evidence="3" id="KW-1185">Reference proteome</keyword>
<evidence type="ECO:0000256" key="1">
    <source>
        <dbReference type="SAM" id="MobiDB-lite"/>
    </source>
</evidence>
<dbReference type="AlphaFoldDB" id="A0A0M2Q1M5"/>
<protein>
    <submittedName>
        <fullName evidence="2">Uncharacterized protein</fullName>
    </submittedName>
</protein>
<sequence length="197" mass="21567">MPNPTEGDRPAVTSSQPTPSPVTPGIAADVAPDPAPRSVGQPYTTITIQPFAVSADPLKEPSLPKVKQANISQHRHSSNPSFAMGLLQDIALVVQQWQLELEEVHGQIQAIYMEGPIVDGWLEADTTAEGDVQRYRLCGLNQNGQVWSRPCAPDQLPGLSVAIARYQTLRQTMAHKHRLEVRLKQLGETLAVLRSRL</sequence>
<name>A0A0M2Q1M5_PROHO</name>
<organism evidence="2 3">
    <name type="scientific">Prochlorothrix hollandica PCC 9006 = CALU 1027</name>
    <dbReference type="NCBI Taxonomy" id="317619"/>
    <lineage>
        <taxon>Bacteria</taxon>
        <taxon>Bacillati</taxon>
        <taxon>Cyanobacteriota</taxon>
        <taxon>Cyanophyceae</taxon>
        <taxon>Prochlorotrichales</taxon>
        <taxon>Prochlorotrichaceae</taxon>
        <taxon>Prochlorothrix</taxon>
    </lineage>
</organism>
<dbReference type="eggNOG" id="ENOG502ZCCH">
    <property type="taxonomic scope" value="Bacteria"/>
</dbReference>
<evidence type="ECO:0000313" key="3">
    <source>
        <dbReference type="Proteomes" id="UP000034681"/>
    </source>
</evidence>
<dbReference type="Proteomes" id="UP000034681">
    <property type="component" value="Unassembled WGS sequence"/>
</dbReference>